<dbReference type="InterPro" id="IPR001466">
    <property type="entry name" value="Beta-lactam-related"/>
</dbReference>
<gene>
    <name evidence="4" type="ORF">H0H81_007062</name>
</gene>
<keyword evidence="2" id="KW-0732">Signal</keyword>
<evidence type="ECO:0000313" key="5">
    <source>
        <dbReference type="Proteomes" id="UP000717328"/>
    </source>
</evidence>
<dbReference type="AlphaFoldDB" id="A0A9P7K4M8"/>
<evidence type="ECO:0000256" key="2">
    <source>
        <dbReference type="SAM" id="SignalP"/>
    </source>
</evidence>
<keyword evidence="5" id="KW-1185">Reference proteome</keyword>
<organism evidence="4 5">
    <name type="scientific">Sphagnurus paluster</name>
    <dbReference type="NCBI Taxonomy" id="117069"/>
    <lineage>
        <taxon>Eukaryota</taxon>
        <taxon>Fungi</taxon>
        <taxon>Dikarya</taxon>
        <taxon>Basidiomycota</taxon>
        <taxon>Agaricomycotina</taxon>
        <taxon>Agaricomycetes</taxon>
        <taxon>Agaricomycetidae</taxon>
        <taxon>Agaricales</taxon>
        <taxon>Tricholomatineae</taxon>
        <taxon>Lyophyllaceae</taxon>
        <taxon>Sphagnurus</taxon>
    </lineage>
</organism>
<feature type="signal peptide" evidence="2">
    <location>
        <begin position="1"/>
        <end position="28"/>
    </location>
</feature>
<feature type="domain" description="Beta-lactamase-related" evidence="3">
    <location>
        <begin position="57"/>
        <end position="276"/>
    </location>
</feature>
<dbReference type="Proteomes" id="UP000717328">
    <property type="component" value="Unassembled WGS sequence"/>
</dbReference>
<dbReference type="InterPro" id="IPR050491">
    <property type="entry name" value="AmpC-like"/>
</dbReference>
<dbReference type="Gene3D" id="3.40.710.10">
    <property type="entry name" value="DD-peptidase/beta-lactamase superfamily"/>
    <property type="match status" value="1"/>
</dbReference>
<protein>
    <recommendedName>
        <fullName evidence="3">Beta-lactamase-related domain-containing protein</fullName>
    </recommendedName>
</protein>
<dbReference type="SUPFAM" id="SSF56601">
    <property type="entry name" value="beta-lactamase/transpeptidase-like"/>
    <property type="match status" value="1"/>
</dbReference>
<dbReference type="EMBL" id="JABCKI010005899">
    <property type="protein sequence ID" value="KAG5636733.1"/>
    <property type="molecule type" value="Genomic_DNA"/>
</dbReference>
<dbReference type="PANTHER" id="PTHR46825:SF15">
    <property type="entry name" value="BETA-LACTAMASE-RELATED DOMAIN-CONTAINING PROTEIN"/>
    <property type="match status" value="1"/>
</dbReference>
<dbReference type="PANTHER" id="PTHR46825">
    <property type="entry name" value="D-ALANYL-D-ALANINE-CARBOXYPEPTIDASE/ENDOPEPTIDASE AMPH"/>
    <property type="match status" value="1"/>
</dbReference>
<reference evidence="4" key="2">
    <citation type="submission" date="2021-10" db="EMBL/GenBank/DDBJ databases">
        <title>Phylogenomics reveals ancestral predisposition of the termite-cultivated fungus Termitomyces towards a domesticated lifestyle.</title>
        <authorList>
            <person name="Auxier B."/>
            <person name="Grum-Grzhimaylo A."/>
            <person name="Cardenas M.E."/>
            <person name="Lodge J.D."/>
            <person name="Laessoe T."/>
            <person name="Pedersen O."/>
            <person name="Smith M.E."/>
            <person name="Kuyper T.W."/>
            <person name="Franco-Molano E.A."/>
            <person name="Baroni T.J."/>
            <person name="Aanen D.K."/>
        </authorList>
    </citation>
    <scope>NUCLEOTIDE SEQUENCE</scope>
    <source>
        <strain evidence="4">D49</strain>
    </source>
</reference>
<evidence type="ECO:0000313" key="4">
    <source>
        <dbReference type="EMBL" id="KAG5636733.1"/>
    </source>
</evidence>
<sequence length="521" mass="57229">MHSQSLIIRWAISALFYITIAFPTSVWGQEDRTTAVLNSETDAFINEILSSWGSPGGVGVAVVRKNQQGNWAVETKGYGLATANGSRVTENTLFAIGSNSKLFTALATGLLINNKTLSPRLDWTSKMASVIPGWGLKDPFATKQASIIDLMSHRTGLPRHEFSYKWSDDIKRANFLRPSAEFRDTYQYSNIMYMILSHLPTSLLPSKIPFTRYVKEHIFEPLGLTSTTYSYDVAKQRHLAEGMARQGNDPLKDPFGGTPRAATWLQMLLLNGAKPGSGTQVISPDIIQKVSAGVNVVARQAVVSRLPFDGLGVAVLTNDQDYGNYMHNIIKFRLIDEALGLEKIDWNARIKALVQYNIPDLATPRPAKATLPSVGFTSLAGTYSNPGYGEFELCYVSEKYPAQTPSCQSLASNVSTILPGAVSPGIPTFIAHWDAPWTGYIRLQHFNGNLFNISSLRSYPTNNASEPFWASGIQNTFDTDSLAEAVASDGGVSFALSGIWGADYNLGRESRDDAEVWFDKR</sequence>
<evidence type="ECO:0000259" key="3">
    <source>
        <dbReference type="Pfam" id="PF00144"/>
    </source>
</evidence>
<name>A0A9P7K4M8_9AGAR</name>
<dbReference type="InterPro" id="IPR012338">
    <property type="entry name" value="Beta-lactam/transpept-like"/>
</dbReference>
<dbReference type="Pfam" id="PF00144">
    <property type="entry name" value="Beta-lactamase"/>
    <property type="match status" value="1"/>
</dbReference>
<dbReference type="OrthoDB" id="5946976at2759"/>
<reference evidence="4" key="1">
    <citation type="submission" date="2021-02" db="EMBL/GenBank/DDBJ databases">
        <authorList>
            <person name="Nieuwenhuis M."/>
            <person name="Van De Peppel L.J.J."/>
        </authorList>
    </citation>
    <scope>NUCLEOTIDE SEQUENCE</scope>
    <source>
        <strain evidence="4">D49</strain>
    </source>
</reference>
<feature type="chain" id="PRO_5040283889" description="Beta-lactamase-related domain-containing protein" evidence="2">
    <location>
        <begin position="29"/>
        <end position="521"/>
    </location>
</feature>
<comment type="caution">
    <text evidence="4">The sequence shown here is derived from an EMBL/GenBank/DDBJ whole genome shotgun (WGS) entry which is preliminary data.</text>
</comment>
<accession>A0A9P7K4M8</accession>
<proteinExistence type="inferred from homology"/>
<evidence type="ECO:0000256" key="1">
    <source>
        <dbReference type="ARBA" id="ARBA00038215"/>
    </source>
</evidence>
<comment type="similarity">
    <text evidence="1">Belongs to the peptidase S12 family.</text>
</comment>